<evidence type="ECO:0000256" key="8">
    <source>
        <dbReference type="ARBA" id="ARBA00023136"/>
    </source>
</evidence>
<sequence length="758" mass="82173">MVFLKAFFGEWSLFAKNKLGFWGLLGSKKNASSLVFAISLSVAFTAPAVYAEESAQINLRDVEIPTLIETVSRITGKSFIIDPRVKGRVTVITSSDIDKNELYETFLSILQVHGFSAVPAGEGSNLVKVVPSNQAKQQPVPVIGEKEEQSKKKSSRDADELITRVIRVEHVPAAMLVPILRPLVPSTGQLQAYGPSNTILISDRAANIERLIKVIKRMDRADDEELEVIPLKFASAKDLAATIQTLQQSTVKGAPTKNKISADDRTNSLLISGDKSSRQQVRKIIAKLDTSQPLQEKTKVIYLKYAKAVDLAKVLTGFSAVQKTTKATTKGAAGTQKADIDIQADEASNSLIITAEPDVQRNLAKVISRLDVRRAQVMVEAVIAEVSASLSKTLGANLGISSTEGIIGATGTVAGVSSLLSIFTADSDDIATGLSGDGGTLGLIDNVGSNKFGLLVEALSGDGATNVLSTPTVLALDNEEASIVIGEEVPFVTGSYTSTGDGTSVSNPFQTVEREDIGITLKIKPQINDGSSVRLDIEQEVSSISASSTSAEDRITNKRSIATSVMVEDDQVLVLGGLMRDQFTDQVSKVPLLGDIPVLGKLFSSTTTEKSKTNLMVFIHPMIMRDVLSGDHYTRQKYNKLKQAQKVSNITNRGILKDKASQFPADLRRDLATKLTPAQKKQIIIREQQQREREYKNRIQQAKLAQQKQAAALQARRNGTATTTLAKPQPVANMQIPARLKQVMPVKRRYQEDERPNQ</sequence>
<dbReference type="PRINTS" id="PR00811">
    <property type="entry name" value="BCTERIALGSPD"/>
</dbReference>
<evidence type="ECO:0000313" key="15">
    <source>
        <dbReference type="EMBL" id="TCJ87646.1"/>
    </source>
</evidence>
<gene>
    <name evidence="15" type="ORF">EV695_2159</name>
</gene>
<comment type="subcellular location">
    <subcellularLocation>
        <location evidence="1 10">Cell outer membrane</location>
    </subcellularLocation>
</comment>
<evidence type="ECO:0000259" key="14">
    <source>
        <dbReference type="Pfam" id="PF21305"/>
    </source>
</evidence>
<dbReference type="GO" id="GO:0015627">
    <property type="term" value="C:type II protein secretion system complex"/>
    <property type="evidence" value="ECO:0007669"/>
    <property type="project" value="InterPro"/>
</dbReference>
<dbReference type="InterPro" id="IPR004846">
    <property type="entry name" value="T2SS/T3SS_dom"/>
</dbReference>
<evidence type="ECO:0000256" key="4">
    <source>
        <dbReference type="ARBA" id="ARBA00022452"/>
    </source>
</evidence>
<evidence type="ECO:0000256" key="5">
    <source>
        <dbReference type="ARBA" id="ARBA00022692"/>
    </source>
</evidence>
<comment type="caution">
    <text evidence="15">The sequence shown here is derived from an EMBL/GenBank/DDBJ whole genome shotgun (WGS) entry which is preliminary data.</text>
</comment>
<keyword evidence="7" id="KW-0653">Protein transport</keyword>
<evidence type="ECO:0000313" key="16">
    <source>
        <dbReference type="Proteomes" id="UP000294887"/>
    </source>
</evidence>
<dbReference type="RefSeq" id="WP_131905909.1">
    <property type="nucleotide sequence ID" value="NZ_BAAAFU010000004.1"/>
</dbReference>
<keyword evidence="6" id="KW-0732">Signal</keyword>
<reference evidence="15 16" key="1">
    <citation type="submission" date="2019-03" db="EMBL/GenBank/DDBJ databases">
        <title>Genomic Encyclopedia of Type Strains, Phase IV (KMG-IV): sequencing the most valuable type-strain genomes for metagenomic binning, comparative biology and taxonomic classification.</title>
        <authorList>
            <person name="Goeker M."/>
        </authorList>
    </citation>
    <scope>NUCLEOTIDE SEQUENCE [LARGE SCALE GENOMIC DNA]</scope>
    <source>
        <strain evidence="15 16">DSM 24830</strain>
    </source>
</reference>
<keyword evidence="9" id="KW-0998">Cell outer membrane</keyword>
<proteinExistence type="inferred from homology"/>
<feature type="compositionally biased region" description="Basic and acidic residues" evidence="11">
    <location>
        <begin position="749"/>
        <end position="758"/>
    </location>
</feature>
<dbReference type="OrthoDB" id="9775455at2"/>
<evidence type="ECO:0000256" key="7">
    <source>
        <dbReference type="ARBA" id="ARBA00022927"/>
    </source>
</evidence>
<keyword evidence="3 10" id="KW-0813">Transport</keyword>
<dbReference type="GO" id="GO:0015628">
    <property type="term" value="P:protein secretion by the type II secretion system"/>
    <property type="evidence" value="ECO:0007669"/>
    <property type="project" value="InterPro"/>
</dbReference>
<dbReference type="GO" id="GO:0009279">
    <property type="term" value="C:cell outer membrane"/>
    <property type="evidence" value="ECO:0007669"/>
    <property type="project" value="UniProtKB-SubCell"/>
</dbReference>
<name>A0A4R1F0C2_9GAMM</name>
<feature type="region of interest" description="Disordered" evidence="11">
    <location>
        <begin position="713"/>
        <end position="758"/>
    </location>
</feature>
<keyword evidence="16" id="KW-1185">Reference proteome</keyword>
<dbReference type="AlphaFoldDB" id="A0A4R1F0C2"/>
<evidence type="ECO:0000256" key="9">
    <source>
        <dbReference type="ARBA" id="ARBA00023237"/>
    </source>
</evidence>
<feature type="domain" description="NolW-like" evidence="13">
    <location>
        <begin position="227"/>
        <end position="292"/>
    </location>
</feature>
<dbReference type="Pfam" id="PF21305">
    <property type="entry name" value="type_II_gspD_N0"/>
    <property type="match status" value="1"/>
</dbReference>
<dbReference type="NCBIfam" id="TIGR02517">
    <property type="entry name" value="type_II_gspD"/>
    <property type="match status" value="1"/>
</dbReference>
<accession>A0A4R1F0C2</accession>
<dbReference type="InterPro" id="IPR013356">
    <property type="entry name" value="T2SS_GspD"/>
</dbReference>
<keyword evidence="8" id="KW-0472">Membrane</keyword>
<evidence type="ECO:0000256" key="2">
    <source>
        <dbReference type="ARBA" id="ARBA00006980"/>
    </source>
</evidence>
<dbReference type="EMBL" id="SMFQ01000003">
    <property type="protein sequence ID" value="TCJ87646.1"/>
    <property type="molecule type" value="Genomic_DNA"/>
</dbReference>
<evidence type="ECO:0000256" key="1">
    <source>
        <dbReference type="ARBA" id="ARBA00004442"/>
    </source>
</evidence>
<evidence type="ECO:0000256" key="3">
    <source>
        <dbReference type="ARBA" id="ARBA00022448"/>
    </source>
</evidence>
<feature type="compositionally biased region" description="Polar residues" evidence="11">
    <location>
        <begin position="717"/>
        <end position="726"/>
    </location>
</feature>
<dbReference type="InterPro" id="IPR038591">
    <property type="entry name" value="NolW-like_sf"/>
</dbReference>
<feature type="domain" description="Type II/III secretion system secretin-like" evidence="12">
    <location>
        <begin position="458"/>
        <end position="625"/>
    </location>
</feature>
<dbReference type="Gene3D" id="3.30.1370.120">
    <property type="match status" value="3"/>
</dbReference>
<evidence type="ECO:0000256" key="6">
    <source>
        <dbReference type="ARBA" id="ARBA00022729"/>
    </source>
</evidence>
<dbReference type="InterPro" id="IPR049371">
    <property type="entry name" value="GspD-like_N0"/>
</dbReference>
<dbReference type="Proteomes" id="UP000294887">
    <property type="component" value="Unassembled WGS sequence"/>
</dbReference>
<keyword evidence="5" id="KW-0812">Transmembrane</keyword>
<feature type="domain" description="NolW-like" evidence="13">
    <location>
        <begin position="298"/>
        <end position="376"/>
    </location>
</feature>
<dbReference type="InterPro" id="IPR005644">
    <property type="entry name" value="NolW-like"/>
</dbReference>
<evidence type="ECO:0000256" key="10">
    <source>
        <dbReference type="RuleBase" id="RU004004"/>
    </source>
</evidence>
<organism evidence="15 16">
    <name type="scientific">Cocleimonas flava</name>
    <dbReference type="NCBI Taxonomy" id="634765"/>
    <lineage>
        <taxon>Bacteria</taxon>
        <taxon>Pseudomonadati</taxon>
        <taxon>Pseudomonadota</taxon>
        <taxon>Gammaproteobacteria</taxon>
        <taxon>Thiotrichales</taxon>
        <taxon>Thiotrichaceae</taxon>
        <taxon>Cocleimonas</taxon>
    </lineage>
</organism>
<feature type="domain" description="NolW-like" evidence="13">
    <location>
        <begin position="163"/>
        <end position="222"/>
    </location>
</feature>
<dbReference type="Pfam" id="PF00263">
    <property type="entry name" value="Secretin"/>
    <property type="match status" value="1"/>
</dbReference>
<feature type="domain" description="GspD-like N0" evidence="14">
    <location>
        <begin position="57"/>
        <end position="123"/>
    </location>
</feature>
<evidence type="ECO:0000259" key="12">
    <source>
        <dbReference type="Pfam" id="PF00263"/>
    </source>
</evidence>
<dbReference type="PANTHER" id="PTHR30332:SF24">
    <property type="entry name" value="SECRETIN GSPD-RELATED"/>
    <property type="match status" value="1"/>
</dbReference>
<comment type="similarity">
    <text evidence="2">Belongs to the bacterial secretin family. GSP D subfamily.</text>
</comment>
<evidence type="ECO:0000259" key="13">
    <source>
        <dbReference type="Pfam" id="PF03958"/>
    </source>
</evidence>
<evidence type="ECO:0000256" key="11">
    <source>
        <dbReference type="SAM" id="MobiDB-lite"/>
    </source>
</evidence>
<keyword evidence="4" id="KW-1134">Transmembrane beta strand</keyword>
<dbReference type="InterPro" id="IPR050810">
    <property type="entry name" value="Bact_Secretion_Sys_Channel"/>
</dbReference>
<dbReference type="PANTHER" id="PTHR30332">
    <property type="entry name" value="PROBABLE GENERAL SECRETION PATHWAY PROTEIN D"/>
    <property type="match status" value="1"/>
</dbReference>
<dbReference type="InterPro" id="IPR001775">
    <property type="entry name" value="GspD/PilQ"/>
</dbReference>
<dbReference type="Pfam" id="PF03958">
    <property type="entry name" value="Secretin_N"/>
    <property type="match status" value="3"/>
</dbReference>
<protein>
    <submittedName>
        <fullName evidence="15">Type II secretion system protein D (GspD)</fullName>
    </submittedName>
</protein>